<dbReference type="Proteomes" id="UP000433577">
    <property type="component" value="Chromosome 2"/>
</dbReference>
<organism evidence="2 3">
    <name type="scientific">Paraburkholderia acidisoli</name>
    <dbReference type="NCBI Taxonomy" id="2571748"/>
    <lineage>
        <taxon>Bacteria</taxon>
        <taxon>Pseudomonadati</taxon>
        <taxon>Pseudomonadota</taxon>
        <taxon>Betaproteobacteria</taxon>
        <taxon>Burkholderiales</taxon>
        <taxon>Burkholderiaceae</taxon>
        <taxon>Paraburkholderia</taxon>
    </lineage>
</organism>
<reference evidence="2 3" key="1">
    <citation type="submission" date="2019-12" db="EMBL/GenBank/DDBJ databases">
        <title>Paraburkholderia acidiphila 7Q-K02 sp. nov and Paraburkholderia acidisoli DHF22 sp. nov., two strains isolated from forest soil.</title>
        <authorList>
            <person name="Gao Z."/>
            <person name="Qiu L."/>
        </authorList>
    </citation>
    <scope>NUCLEOTIDE SEQUENCE [LARGE SCALE GENOMIC DNA]</scope>
    <source>
        <strain evidence="2 3">DHF22</strain>
    </source>
</reference>
<sequence>MHWIDPAHLPEVRGRVTHFLLNPHGDIDGLVLDGRRQVHTPPHLSRTISRHIAQGDRIRVRGVKPRGADMIAAIQLVTREDRVILDEGPDHPAHPAEPRKRKPMETSGEVLLALYGPRGELRGALLETGTSLRMPPHAAAELTAYLQPGAHVQAWGDGIKTRHGATIDVSDIAELIDAQG</sequence>
<evidence type="ECO:0000313" key="3">
    <source>
        <dbReference type="Proteomes" id="UP000433577"/>
    </source>
</evidence>
<dbReference type="OrthoDB" id="481082at2"/>
<name>A0A7Z2GKP2_9BURK</name>
<proteinExistence type="predicted"/>
<feature type="region of interest" description="Disordered" evidence="1">
    <location>
        <begin position="86"/>
        <end position="106"/>
    </location>
</feature>
<accession>A0A7Z2GKP2</accession>
<evidence type="ECO:0000256" key="1">
    <source>
        <dbReference type="SAM" id="MobiDB-lite"/>
    </source>
</evidence>
<evidence type="ECO:0000313" key="2">
    <source>
        <dbReference type="EMBL" id="QGZ63199.1"/>
    </source>
</evidence>
<protein>
    <submittedName>
        <fullName evidence="2">Uncharacterized protein</fullName>
    </submittedName>
</protein>
<gene>
    <name evidence="2" type="ORF">FAZ98_15445</name>
</gene>
<keyword evidence="3" id="KW-1185">Reference proteome</keyword>
<dbReference type="EMBL" id="CP046914">
    <property type="protein sequence ID" value="QGZ63199.1"/>
    <property type="molecule type" value="Genomic_DNA"/>
</dbReference>
<dbReference type="RefSeq" id="WP_158952192.1">
    <property type="nucleotide sequence ID" value="NZ_CP046914.1"/>
</dbReference>
<dbReference type="AlphaFoldDB" id="A0A7Z2GKP2"/>
<dbReference type="KEGG" id="pacs:FAZ98_15445"/>
<feature type="compositionally biased region" description="Basic and acidic residues" evidence="1">
    <location>
        <begin position="86"/>
        <end position="98"/>
    </location>
</feature>